<keyword evidence="5 8" id="KW-0378">Hydrolase</keyword>
<dbReference type="CDD" id="cd02133">
    <property type="entry name" value="PA_C5a_like"/>
    <property type="match status" value="1"/>
</dbReference>
<dbReference type="InterPro" id="IPR003137">
    <property type="entry name" value="PA_domain"/>
</dbReference>
<organism evidence="11 12">
    <name type="scientific">Bdellovibrio bacteriovorus (strain ATCC 15356 / DSM 50701 / NCIMB 9529 / HD100)</name>
    <dbReference type="NCBI Taxonomy" id="264462"/>
    <lineage>
        <taxon>Bacteria</taxon>
        <taxon>Pseudomonadati</taxon>
        <taxon>Bdellovibrionota</taxon>
        <taxon>Bdellovibrionia</taxon>
        <taxon>Bdellovibrionales</taxon>
        <taxon>Pseudobdellovibrionaceae</taxon>
        <taxon>Bdellovibrio</taxon>
    </lineage>
</organism>
<evidence type="ECO:0000256" key="6">
    <source>
        <dbReference type="ARBA" id="ARBA00022825"/>
    </source>
</evidence>
<evidence type="ECO:0000256" key="5">
    <source>
        <dbReference type="ARBA" id="ARBA00022801"/>
    </source>
</evidence>
<feature type="domain" description="Peptidase S8/S53" evidence="9">
    <location>
        <begin position="154"/>
        <end position="342"/>
    </location>
</feature>
<keyword evidence="6 8" id="KW-0720">Serine protease</keyword>
<name>Q6MKV8_BDEBA</name>
<dbReference type="InterPro" id="IPR000209">
    <property type="entry name" value="Peptidase_S8/S53_dom"/>
</dbReference>
<feature type="active site" description="Charge relay system" evidence="7 8">
    <location>
        <position position="487"/>
    </location>
</feature>
<dbReference type="InterPro" id="IPR034202">
    <property type="entry name" value="Subtilisin_Carlsberg-like"/>
</dbReference>
<feature type="domain" description="PA" evidence="10">
    <location>
        <begin position="381"/>
        <end position="446"/>
    </location>
</feature>
<feature type="active site" description="Charge relay system" evidence="7 8">
    <location>
        <position position="163"/>
    </location>
</feature>
<feature type="active site" description="Charge relay system" evidence="7 8">
    <location>
        <position position="198"/>
    </location>
</feature>
<keyword evidence="3 8" id="KW-0645">Protease</keyword>
<sequence>MKSMDMGGIVMKFNVFALIVSVLFATSAQAERVLVIMKDQQSFNKAHMAYKMKGSYASKGLDLGVQSQAVGQLEDSLANLNSLVVNTDNDAQIEKLKANPAVAYVEKEIFHDAPAPVKGFLGQSRQSQPKLGQKTPWGIHAVKATQAWNKSGRGAGARVLVLDTGIDEAHPSLAANFEKGKDFTGDSNGSDFSDKVGHGTHVAGTIAGVLDNTGFTGVAPKAKVLAGRVCSEQGCSNVAIAQGINWGIQEKVDVISMSLGGAWSTPAERTAVAAADKAGITVVAASGNNGSNRVSYPAALSTVIAVGAVDVNLNKADFSQYGPELAVVAPGVAVVSSVPQGTGRESAVSVSNGQKTVKVASSTFQGAREILTPETNVLVHANLGKPEDFAKVDVKGKYALISRGEITFGDKVKNAIKAGAAGVVVYNNAPGLIQGALTDDGSVLPVGVFMIEQTVGLEMVRVINSGKVATATLHTMATDYAPFDGTSMATPHVSGVVALMKAANKALTGAQVKEILKRTATPLSPNSANELGAGIVNAEAAVQAAIDAK</sequence>
<reference evidence="11 12" key="1">
    <citation type="journal article" date="2004" name="Science">
        <title>A predator unmasked: life cycle of Bdellovibrio bacteriovorus from a genomic perspective.</title>
        <authorList>
            <person name="Rendulic S."/>
            <person name="Jagtap P."/>
            <person name="Rosinus A."/>
            <person name="Eppinger M."/>
            <person name="Baar C."/>
            <person name="Lanz C."/>
            <person name="Keller H."/>
            <person name="Lambert C."/>
            <person name="Evans K.J."/>
            <person name="Goesmann A."/>
            <person name="Meyer F."/>
            <person name="Sockett R.E."/>
            <person name="Schuster S.C."/>
        </authorList>
    </citation>
    <scope>NUCLEOTIDE SEQUENCE [LARGE SCALE GENOMIC DNA]</scope>
    <source>
        <strain evidence="12">ATCC 15356 / DSM 50701 / NCIMB 9529 / HD100</strain>
    </source>
</reference>
<keyword evidence="4" id="KW-0479">Metal-binding</keyword>
<evidence type="ECO:0000256" key="1">
    <source>
        <dbReference type="ARBA" id="ARBA00011073"/>
    </source>
</evidence>
<evidence type="ECO:0000259" key="9">
    <source>
        <dbReference type="Pfam" id="PF00082"/>
    </source>
</evidence>
<dbReference type="KEGG" id="bba:Bd2269"/>
<dbReference type="Gene3D" id="3.40.50.200">
    <property type="entry name" value="Peptidase S8/S53 domain"/>
    <property type="match status" value="1"/>
</dbReference>
<dbReference type="InterPro" id="IPR050131">
    <property type="entry name" value="Peptidase_S8_subtilisin-like"/>
</dbReference>
<dbReference type="STRING" id="264462.Bd2269"/>
<dbReference type="Pfam" id="PF00082">
    <property type="entry name" value="Peptidase_S8"/>
    <property type="match status" value="2"/>
</dbReference>
<dbReference type="AlphaFoldDB" id="Q6MKV8"/>
<evidence type="ECO:0000313" key="11">
    <source>
        <dbReference type="EMBL" id="CAE80099.1"/>
    </source>
</evidence>
<dbReference type="Gene3D" id="3.50.30.30">
    <property type="match status" value="1"/>
</dbReference>
<comment type="similarity">
    <text evidence="1 8">Belongs to the peptidase S8 family.</text>
</comment>
<dbReference type="PANTHER" id="PTHR43806:SF11">
    <property type="entry name" value="CEREVISIN-RELATED"/>
    <property type="match status" value="1"/>
</dbReference>
<dbReference type="GO" id="GO:0046872">
    <property type="term" value="F:metal ion binding"/>
    <property type="evidence" value="ECO:0007669"/>
    <property type="project" value="UniProtKB-KW"/>
</dbReference>
<dbReference type="HOGENOM" id="CLU_011263_15_3_7"/>
<proteinExistence type="inferred from homology"/>
<evidence type="ECO:0000256" key="3">
    <source>
        <dbReference type="ARBA" id="ARBA00022670"/>
    </source>
</evidence>
<dbReference type="PRINTS" id="PR00723">
    <property type="entry name" value="SUBTILISIN"/>
</dbReference>
<dbReference type="GO" id="GO:0004252">
    <property type="term" value="F:serine-type endopeptidase activity"/>
    <property type="evidence" value="ECO:0007669"/>
    <property type="project" value="UniProtKB-UniRule"/>
</dbReference>
<accession>Q6MKV8</accession>
<evidence type="ECO:0000313" key="12">
    <source>
        <dbReference type="Proteomes" id="UP000008080"/>
    </source>
</evidence>
<protein>
    <submittedName>
        <fullName evidence="11">Serine protease, subtilase family</fullName>
        <ecNumber evidence="11">3.4.21.-</ecNumber>
    </submittedName>
</protein>
<dbReference type="EC" id="3.4.21.-" evidence="11"/>
<dbReference type="InterPro" id="IPR023828">
    <property type="entry name" value="Peptidase_S8_Ser-AS"/>
</dbReference>
<gene>
    <name evidence="11" type="ordered locus">Bd2269</name>
</gene>
<dbReference type="InterPro" id="IPR022398">
    <property type="entry name" value="Peptidase_S8_His-AS"/>
</dbReference>
<keyword evidence="2" id="KW-0134">Cell wall</keyword>
<evidence type="ECO:0000259" key="10">
    <source>
        <dbReference type="Pfam" id="PF02225"/>
    </source>
</evidence>
<evidence type="ECO:0000256" key="7">
    <source>
        <dbReference type="PIRSR" id="PIRSR615500-1"/>
    </source>
</evidence>
<dbReference type="PROSITE" id="PS51892">
    <property type="entry name" value="SUBTILASE"/>
    <property type="match status" value="1"/>
</dbReference>
<dbReference type="Pfam" id="PF02225">
    <property type="entry name" value="PA"/>
    <property type="match status" value="1"/>
</dbReference>
<dbReference type="PROSITE" id="PS00137">
    <property type="entry name" value="SUBTILASE_HIS"/>
    <property type="match status" value="1"/>
</dbReference>
<dbReference type="Proteomes" id="UP000008080">
    <property type="component" value="Chromosome"/>
</dbReference>
<dbReference type="eggNOG" id="COG1404">
    <property type="taxonomic scope" value="Bacteria"/>
</dbReference>
<keyword evidence="12" id="KW-1185">Reference proteome</keyword>
<evidence type="ECO:0000256" key="4">
    <source>
        <dbReference type="ARBA" id="ARBA00022723"/>
    </source>
</evidence>
<dbReference type="CDD" id="cd07477">
    <property type="entry name" value="Peptidases_S8_Subtilisin_subset"/>
    <property type="match status" value="1"/>
</dbReference>
<dbReference type="PROSITE" id="PS00138">
    <property type="entry name" value="SUBTILASE_SER"/>
    <property type="match status" value="1"/>
</dbReference>
<dbReference type="GO" id="GO:0006508">
    <property type="term" value="P:proteolysis"/>
    <property type="evidence" value="ECO:0007669"/>
    <property type="project" value="UniProtKB-KW"/>
</dbReference>
<dbReference type="EMBL" id="BX842652">
    <property type="protein sequence ID" value="CAE80099.1"/>
    <property type="molecule type" value="Genomic_DNA"/>
</dbReference>
<dbReference type="InterPro" id="IPR015500">
    <property type="entry name" value="Peptidase_S8_subtilisin-rel"/>
</dbReference>
<evidence type="ECO:0000256" key="2">
    <source>
        <dbReference type="ARBA" id="ARBA00022512"/>
    </source>
</evidence>
<dbReference type="InterPro" id="IPR036852">
    <property type="entry name" value="Peptidase_S8/S53_dom_sf"/>
</dbReference>
<dbReference type="PANTHER" id="PTHR43806">
    <property type="entry name" value="PEPTIDASE S8"/>
    <property type="match status" value="1"/>
</dbReference>
<feature type="domain" description="Peptidase S8/S53" evidence="9">
    <location>
        <begin position="467"/>
        <end position="534"/>
    </location>
</feature>
<keyword evidence="2" id="KW-0964">Secreted</keyword>
<dbReference type="SUPFAM" id="SSF52743">
    <property type="entry name" value="Subtilisin-like"/>
    <property type="match status" value="1"/>
</dbReference>
<evidence type="ECO:0000256" key="8">
    <source>
        <dbReference type="PROSITE-ProRule" id="PRU01240"/>
    </source>
</evidence>